<evidence type="ECO:0000313" key="1">
    <source>
        <dbReference type="EMBL" id="AGE12743.1"/>
    </source>
</evidence>
<protein>
    <submittedName>
        <fullName evidence="1">ORF2</fullName>
    </submittedName>
    <submittedName>
        <fullName evidence="2">p27 protein</fullName>
    </submittedName>
</protein>
<sequence length="235" mass="26586">MTTVPYSFTIENLDVMKHHLNNLECVGSINLLQIGSNMYNLMLMKHYYSCEMKDPTVVANDFITFMKDYEFIGKMVISLKLENLCPHSPWMSGRIASIKEELFDNNNLLNGTLDIPKTLAQGFLKLVGTYAIMLDFDVNMVSTRISEDTGFAYVDHGKLPKKPSMVFNELKLTNNLNVVVDASRWSDTGEVVVSGHGINVVGVNKSRKQLAVNKAKQKYVDEYERVKKSNNSTKE</sequence>
<reference evidence="1" key="1">
    <citation type="submission" date="2012-04" db="EMBL/GenBank/DDBJ databases">
        <title>Complete nucleotide sequence of RNA1 of two isolates of tomato infectious chlorosis virus.</title>
        <authorList>
            <person name="Orilio A.F."/>
            <person name="Navas-Castillo J."/>
        </authorList>
    </citation>
    <scope>NUCLEOTIDE SEQUENCE</scope>
    <source>
        <strain evidence="1">TICV-CA4</strain>
    </source>
</reference>
<dbReference type="EMBL" id="LC415906">
    <property type="protein sequence ID" value="BBF90596.1"/>
    <property type="molecule type" value="Genomic_RNA"/>
</dbReference>
<reference evidence="2" key="2">
    <citation type="journal article" date="2019" name="J. Gen. Plant Pathol.">
        <title>The p27 open reading frame of tomato infectious chlorosis virus encodes a suppressor of RNA silencing.</title>
        <authorList>
            <person name="Mashiko T."/>
            <person name="Wang W.-Q."/>
            <person name="Hartono S."/>
            <person name="Suastica G."/>
            <person name="Neriya Y."/>
            <person name="Nishigawa H."/>
            <person name="Natsuaki T."/>
        </authorList>
    </citation>
    <scope>NUCLEOTIDE SEQUENCE</scope>
</reference>
<dbReference type="EMBL" id="JQ973706">
    <property type="protein sequence ID" value="AGE12743.1"/>
    <property type="molecule type" value="Genomic_RNA"/>
</dbReference>
<organism evidence="1">
    <name type="scientific">Tomato infectious chlorosis virus</name>
    <dbReference type="NCBI Taxonomy" id="52135"/>
    <lineage>
        <taxon>Viruses</taxon>
        <taxon>Riboviria</taxon>
        <taxon>Orthornavirae</taxon>
        <taxon>Kitrinoviricota</taxon>
        <taxon>Alsuviricetes</taxon>
        <taxon>Martellivirales</taxon>
        <taxon>Closteroviridae</taxon>
        <taxon>Crinivirus</taxon>
        <taxon>Crinivirus contagichlorosis</taxon>
    </lineage>
</organism>
<proteinExistence type="predicted"/>
<accession>W5QMC8</accession>
<name>W5QMC8_9CLOS</name>
<evidence type="ECO:0000313" key="2">
    <source>
        <dbReference type="EMBL" id="BBF90596.1"/>
    </source>
</evidence>